<reference evidence="3" key="1">
    <citation type="submission" date="2024-06" db="EMBL/GenBank/DDBJ databases">
        <authorList>
            <person name="Chang H.C."/>
            <person name="Mun S.Y."/>
        </authorList>
    </citation>
    <scope>NUCLEOTIDE SEQUENCE [LARGE SCALE GENOMIC DNA]</scope>
    <source>
        <strain evidence="3">KT1</strain>
    </source>
</reference>
<accession>A0ABZ0Q2D2</accession>
<evidence type="ECO:0000313" key="3">
    <source>
        <dbReference type="Proteomes" id="UP001302696"/>
    </source>
</evidence>
<sequence length="227" mass="25675">MTEKAVVENYEEEVKARLINGTKFYHGSDQKFTKFDLENYGKNGVAGGRGIYITSSKKFADQYTGNIDKTGYLYQVDFKPGRELSAKKLTLTKREVSRYVTILDRKYNYLENWGDVEFEGRQAVKNEAVSGLMEGNSNDVDLYNEVINEVGGQPEALHALRQVANFTHSIVTHDESRSDYDEVVVLNPNDLKIQKMEIRTPKQNLKQGLKAGIQGIGGINPKDKLTR</sequence>
<evidence type="ECO:0000259" key="1">
    <source>
        <dbReference type="Pfam" id="PF18760"/>
    </source>
</evidence>
<gene>
    <name evidence="2" type="ORF">N6G96_07275</name>
</gene>
<dbReference type="EMBL" id="CP104778">
    <property type="protein sequence ID" value="WPC21091.1"/>
    <property type="molecule type" value="Genomic_DNA"/>
</dbReference>
<keyword evidence="3" id="KW-1185">Reference proteome</keyword>
<name>A0ABZ0Q2D2_9LACO</name>
<proteinExistence type="predicted"/>
<organism evidence="2 3">
    <name type="scientific">Pediococcus inopinatus</name>
    <dbReference type="NCBI Taxonomy" id="114090"/>
    <lineage>
        <taxon>Bacteria</taxon>
        <taxon>Bacillati</taxon>
        <taxon>Bacillota</taxon>
        <taxon>Bacilli</taxon>
        <taxon>Lactobacillales</taxon>
        <taxon>Lactobacillaceae</taxon>
        <taxon>Pediococcus</taxon>
    </lineage>
</organism>
<dbReference type="Pfam" id="PF18760">
    <property type="entry name" value="ART-PolyVal"/>
    <property type="match status" value="1"/>
</dbReference>
<feature type="domain" description="ART-PolyVal-like" evidence="1">
    <location>
        <begin position="23"/>
        <end position="192"/>
    </location>
</feature>
<dbReference type="RefSeq" id="WP_323707384.1">
    <property type="nucleotide sequence ID" value="NZ_CP104774.1"/>
</dbReference>
<protein>
    <recommendedName>
        <fullName evidence="1">ART-PolyVal-like domain-containing protein</fullName>
    </recommendedName>
</protein>
<dbReference type="Proteomes" id="UP001302696">
    <property type="component" value="Chromosome"/>
</dbReference>
<dbReference type="InterPro" id="IPR049522">
    <property type="entry name" value="ART-PolyVal_dom"/>
</dbReference>
<evidence type="ECO:0000313" key="2">
    <source>
        <dbReference type="EMBL" id="WPC21091.1"/>
    </source>
</evidence>